<dbReference type="InterPro" id="IPR058912">
    <property type="entry name" value="HTH_animal"/>
</dbReference>
<evidence type="ECO:0000256" key="1">
    <source>
        <dbReference type="SAM" id="MobiDB-lite"/>
    </source>
</evidence>
<dbReference type="EMBL" id="CAJNOJ010000919">
    <property type="protein sequence ID" value="CAF1533675.1"/>
    <property type="molecule type" value="Genomic_DNA"/>
</dbReference>
<dbReference type="InterPro" id="IPR000477">
    <property type="entry name" value="RT_dom"/>
</dbReference>
<evidence type="ECO:0000313" key="3">
    <source>
        <dbReference type="EMBL" id="CAF1533675.1"/>
    </source>
</evidence>
<dbReference type="Pfam" id="PF26215">
    <property type="entry name" value="HTH_animal"/>
    <property type="match status" value="1"/>
</dbReference>
<dbReference type="PROSITE" id="PS50878">
    <property type="entry name" value="RT_POL"/>
    <property type="match status" value="1"/>
</dbReference>
<dbReference type="PANTHER" id="PTHR21301">
    <property type="entry name" value="REVERSE TRANSCRIPTASE"/>
    <property type="match status" value="1"/>
</dbReference>
<dbReference type="Proteomes" id="UP000663852">
    <property type="component" value="Unassembled WGS sequence"/>
</dbReference>
<feature type="domain" description="Reverse transcriptase" evidence="2">
    <location>
        <begin position="404"/>
        <end position="669"/>
    </location>
</feature>
<evidence type="ECO:0000259" key="2">
    <source>
        <dbReference type="PROSITE" id="PS50878"/>
    </source>
</evidence>
<protein>
    <recommendedName>
        <fullName evidence="2">Reverse transcriptase domain-containing protein</fullName>
    </recommendedName>
</protein>
<evidence type="ECO:0000313" key="4">
    <source>
        <dbReference type="Proteomes" id="UP000663852"/>
    </source>
</evidence>
<organism evidence="3 4">
    <name type="scientific">Adineta ricciae</name>
    <name type="common">Rotifer</name>
    <dbReference type="NCBI Taxonomy" id="249248"/>
    <lineage>
        <taxon>Eukaryota</taxon>
        <taxon>Metazoa</taxon>
        <taxon>Spiralia</taxon>
        <taxon>Gnathifera</taxon>
        <taxon>Rotifera</taxon>
        <taxon>Eurotatoria</taxon>
        <taxon>Bdelloidea</taxon>
        <taxon>Adinetida</taxon>
        <taxon>Adinetidae</taxon>
        <taxon>Adineta</taxon>
    </lineage>
</organism>
<reference evidence="3" key="1">
    <citation type="submission" date="2021-02" db="EMBL/GenBank/DDBJ databases">
        <authorList>
            <person name="Nowell W R."/>
        </authorList>
    </citation>
    <scope>NUCLEOTIDE SEQUENCE</scope>
</reference>
<proteinExistence type="predicted"/>
<dbReference type="OrthoDB" id="10047121at2759"/>
<sequence>MNFSSVTVDNVTHGVRFDIDSFERKTRFRFLKENFGYYCYKLYDAYERTTLKLVRLYSDLNYLHECRRHDVIPKFLRFKVANRELIYTQAYCKCQLVLLKEEIYSKKCKINDLRRVQMNLYEELKNVFPDCVVRKINFIMNAVQWKEEKVKYRRHCKKFNNLMGLYYLQEQQRETQTQLLNEHPRNQFINDNDNNRNDNNNAVGVNGNNNGSESKLVWNLSNRDLTEDEVSALEKGVSFNRHRRVNRTEVISNVEYFFYQSSGIHKEQTDFQKWDEDPDCTSKKEIRILEPRQLSFAADLKGATEKFFNQAQQSYSSNRNRTFNDKYEEQLLINLSKDPSIVITRPDKGKGVVLINRTDYIEKLEEILSDTSKFRLVDKDPTGCRETALTSLLRKIKNEGYLTEQEYRYIKPVGSIPARLYGLPKIHKENKSLRPIVSCVQSYNYRLGKFLAGTMKSIRNSKFSLKNTDEFQKFLKQNSSLSINKMMSFDIESLFTNIPVKRTIDIICYKLYCTDPKLRPYIPEHYFRQMLDYATKWTHFLFNNKYYDQSDGVSMGTPLAAVFAEIFMADFEEKYLPGILNQKDAKLLAWCRYVDDTFTIVKSDANEDEFRALLNTFDPCIRFTVEPEANNTILFLDVLVKRNNKGFDTTVHRKKTATKLMLKWNSLIPTAYKKSSIYPLVNRAIRVCSTYESLHNELLYIRSMAEFNGYPSNFVQNIINKQLNKFYQEKPSENLPQTTQNETNTYKYIQVPYIGKPSYNYSQKLQSIIRQYNPTAQVRVIYTTTNQTRRYFPTKDKLKSNKKAGVVYELSCSDCNKTYIGKTIRQSYRRVNEHEKDAVKALITISKASSILQERKHIKQHINTKKSRIEKKPSSQPLRKSLRLINKPIQSQSHNHSSQSNLPYYKPQSALGKHAFQTAHKFNFENINILDQDQKHYRLLLKESLHIRKESYQPNTPEHHPSNIETTRTVTHFPHRLSFSFTFSITFKILFSSKFSTYSISLFYEIGLFPHDDHVENFKVETTGVCGAMIKRYDEMTETEAIKQKYRDGRVPFVDNATDEKGYMRAWICNHTTISSVSQFENELPLVLIANLKPISKRSDEGYEANPVRLRDMKKNIKINTTKYQLYATIHHKDAHFTATLIDPLNRLYIFDDQKGVREVRSSTDMMEYGLYVRLPDF</sequence>
<feature type="region of interest" description="Disordered" evidence="1">
    <location>
        <begin position="187"/>
        <end position="210"/>
    </location>
</feature>
<dbReference type="AlphaFoldDB" id="A0A815VDU8"/>
<accession>A0A815VDU8</accession>
<name>A0A815VDU8_ADIRI</name>
<dbReference type="PANTHER" id="PTHR21301:SF10">
    <property type="entry name" value="REVERSE TRANSCRIPTASE DOMAIN-CONTAINING PROTEIN"/>
    <property type="match status" value="1"/>
</dbReference>
<comment type="caution">
    <text evidence="3">The sequence shown here is derived from an EMBL/GenBank/DDBJ whole genome shotgun (WGS) entry which is preliminary data.</text>
</comment>
<gene>
    <name evidence="3" type="ORF">EDS130_LOCUS44776</name>
</gene>
<feature type="compositionally biased region" description="Low complexity" evidence="1">
    <location>
        <begin position="197"/>
        <end position="210"/>
    </location>
</feature>